<gene>
    <name evidence="1" type="ORF">RF819_06090</name>
</gene>
<dbReference type="EMBL" id="MTJN01000002">
    <property type="protein sequence ID" value="OOV06352.1"/>
    <property type="molecule type" value="Genomic_DNA"/>
</dbReference>
<sequence>MNLLEALFSGAKAFVKELVSVARTVVREVLKEVDQSAFGRSATRLVDGIADRYFTQARDLSEEESELAEKSRRDGLRTEADAERLREIAAERERVRAKMERINAERSAQDLRDHADETLVARLDDDELSSTVGILAAKVCPACGGTMRIRQGPVASDTGIRRFYWQCTEPNLPMCPYVKLDPSKVNAGVVRLADPDLDTPKEQRRAVWNRNDVIAETHGRVRQHLGDDDKQVVCPRHLLPMKLLPKRNQGGRVLDSYEYVCLGVTTDGKACEYKIDLQTMPQVAAMLRRTEGEGIIRH</sequence>
<dbReference type="OrthoDB" id="9179644at2"/>
<name>A0A1T1AQG5_RHOFE</name>
<evidence type="ECO:0000313" key="2">
    <source>
        <dbReference type="Proteomes" id="UP000190750"/>
    </source>
</evidence>
<dbReference type="RefSeq" id="WP_078364142.1">
    <property type="nucleotide sequence ID" value="NZ_MTJN01000002.1"/>
</dbReference>
<comment type="caution">
    <text evidence="1">The sequence shown here is derived from an EMBL/GenBank/DDBJ whole genome shotgun (WGS) entry which is preliminary data.</text>
</comment>
<proteinExistence type="predicted"/>
<evidence type="ECO:0000313" key="1">
    <source>
        <dbReference type="EMBL" id="OOV06352.1"/>
    </source>
</evidence>
<keyword evidence="2" id="KW-1185">Reference proteome</keyword>
<accession>A0A1T1AQG5</accession>
<dbReference type="AlphaFoldDB" id="A0A1T1AQG5"/>
<dbReference type="STRING" id="28066.RF819_06090"/>
<organism evidence="1 2">
    <name type="scientific">Rhodoferax fermentans</name>
    <dbReference type="NCBI Taxonomy" id="28066"/>
    <lineage>
        <taxon>Bacteria</taxon>
        <taxon>Pseudomonadati</taxon>
        <taxon>Pseudomonadota</taxon>
        <taxon>Betaproteobacteria</taxon>
        <taxon>Burkholderiales</taxon>
        <taxon>Comamonadaceae</taxon>
        <taxon>Rhodoferax</taxon>
    </lineage>
</organism>
<protein>
    <submittedName>
        <fullName evidence="1">Uncharacterized protein</fullName>
    </submittedName>
</protein>
<dbReference type="Proteomes" id="UP000190750">
    <property type="component" value="Unassembled WGS sequence"/>
</dbReference>
<reference evidence="1 2" key="1">
    <citation type="submission" date="2017-01" db="EMBL/GenBank/DDBJ databases">
        <title>Genome sequencing of Rhodoferax fermentans JCM 7819.</title>
        <authorList>
            <person name="Kim Y.J."/>
            <person name="Farh M.E.-A."/>
            <person name="Yang D.-C."/>
        </authorList>
    </citation>
    <scope>NUCLEOTIDE SEQUENCE [LARGE SCALE GENOMIC DNA]</scope>
    <source>
        <strain evidence="1 2">JCM 7819</strain>
    </source>
</reference>